<dbReference type="AlphaFoldDB" id="F8ABU7"/>
<keyword evidence="4" id="KW-1003">Cell membrane</keyword>
<feature type="transmembrane region" description="Helical" evidence="8">
    <location>
        <begin position="234"/>
        <end position="255"/>
    </location>
</feature>
<dbReference type="InterPro" id="IPR000515">
    <property type="entry name" value="MetI-like"/>
</dbReference>
<evidence type="ECO:0000259" key="9">
    <source>
        <dbReference type="PROSITE" id="PS50928"/>
    </source>
</evidence>
<dbReference type="EMBL" id="CP002683">
    <property type="protein sequence ID" value="AEH44557.1"/>
    <property type="molecule type" value="Genomic_DNA"/>
</dbReference>
<feature type="domain" description="ABC transmembrane type-1" evidence="9">
    <location>
        <begin position="65"/>
        <end position="255"/>
    </location>
</feature>
<dbReference type="KEGG" id="tid:Thein_0677"/>
<name>F8ABU7_THEID</name>
<dbReference type="HOGENOM" id="CLU_016047_1_1_0"/>
<dbReference type="OrthoDB" id="9771544at2"/>
<dbReference type="STRING" id="667014.Thein_0677"/>
<reference evidence="10 11" key="2">
    <citation type="journal article" date="2012" name="Stand. Genomic Sci.">
        <title>Complete genome sequence of the thermophilic sulfate-reducing ocean bacterium Thermodesulfatator indicus type strain (CIR29812(T)).</title>
        <authorList>
            <person name="Anderson I."/>
            <person name="Saunders E."/>
            <person name="Lapidus A."/>
            <person name="Nolan M."/>
            <person name="Lucas S."/>
            <person name="Tice H."/>
            <person name="Del Rio T.G."/>
            <person name="Cheng J.F."/>
            <person name="Han C."/>
            <person name="Tapia R."/>
            <person name="Goodwin L.A."/>
            <person name="Pitluck S."/>
            <person name="Liolios K."/>
            <person name="Mavromatis K."/>
            <person name="Pagani I."/>
            <person name="Ivanova N."/>
            <person name="Mikhailova N."/>
            <person name="Pati A."/>
            <person name="Chen A."/>
            <person name="Palaniappan K."/>
            <person name="Land M."/>
            <person name="Hauser L."/>
            <person name="Jeffries C.D."/>
            <person name="Chang Y.J."/>
            <person name="Brambilla E.M."/>
            <person name="Rohde M."/>
            <person name="Spring S."/>
            <person name="Goker M."/>
            <person name="Detter J.C."/>
            <person name="Woyke T."/>
            <person name="Bristow J."/>
            <person name="Eisen J.A."/>
            <person name="Markowitz V."/>
            <person name="Hugenholtz P."/>
            <person name="Kyrpides N.C."/>
            <person name="Klenk H.P."/>
        </authorList>
    </citation>
    <scope>NUCLEOTIDE SEQUENCE [LARGE SCALE GENOMIC DNA]</scope>
    <source>
        <strain evidence="11">DSM 15286 / JCM 11887 / CIR29812</strain>
    </source>
</reference>
<comment type="similarity">
    <text evidence="8">Belongs to the binding-protein-dependent transport system permease family.</text>
</comment>
<feature type="transmembrane region" description="Helical" evidence="8">
    <location>
        <begin position="130"/>
        <end position="150"/>
    </location>
</feature>
<evidence type="ECO:0000256" key="3">
    <source>
        <dbReference type="ARBA" id="ARBA00022448"/>
    </source>
</evidence>
<evidence type="ECO:0000256" key="7">
    <source>
        <dbReference type="ARBA" id="ARBA00023136"/>
    </source>
</evidence>
<dbReference type="SUPFAM" id="SSF161098">
    <property type="entry name" value="MetI-like"/>
    <property type="match status" value="1"/>
</dbReference>
<dbReference type="InParanoid" id="F8ABU7"/>
<dbReference type="FunCoup" id="F8ABU7">
    <property type="interactions" value="104"/>
</dbReference>
<evidence type="ECO:0000313" key="11">
    <source>
        <dbReference type="Proteomes" id="UP000006793"/>
    </source>
</evidence>
<dbReference type="PANTHER" id="PTHR43744:SF8">
    <property type="entry name" value="SN-GLYCEROL-3-PHOSPHATE TRANSPORT SYSTEM PERMEASE PROTEIN UGPE"/>
    <property type="match status" value="1"/>
</dbReference>
<dbReference type="CDD" id="cd06261">
    <property type="entry name" value="TM_PBP2"/>
    <property type="match status" value="1"/>
</dbReference>
<feature type="transmembrane region" description="Helical" evidence="8">
    <location>
        <begin position="69"/>
        <end position="93"/>
    </location>
</feature>
<keyword evidence="11" id="KW-1185">Reference proteome</keyword>
<feature type="transmembrane region" description="Helical" evidence="8">
    <location>
        <begin position="100"/>
        <end position="124"/>
    </location>
</feature>
<dbReference type="GO" id="GO:0005886">
    <property type="term" value="C:plasma membrane"/>
    <property type="evidence" value="ECO:0007669"/>
    <property type="project" value="UniProtKB-SubCell"/>
</dbReference>
<dbReference type="Gene3D" id="1.10.3720.10">
    <property type="entry name" value="MetI-like"/>
    <property type="match status" value="1"/>
</dbReference>
<dbReference type="PANTHER" id="PTHR43744">
    <property type="entry name" value="ABC TRANSPORTER PERMEASE PROTEIN MG189-RELATED-RELATED"/>
    <property type="match status" value="1"/>
</dbReference>
<evidence type="ECO:0000313" key="10">
    <source>
        <dbReference type="EMBL" id="AEH44557.1"/>
    </source>
</evidence>
<evidence type="ECO:0000256" key="4">
    <source>
        <dbReference type="ARBA" id="ARBA00022475"/>
    </source>
</evidence>
<dbReference type="Proteomes" id="UP000006793">
    <property type="component" value="Chromosome"/>
</dbReference>
<keyword evidence="7 8" id="KW-0472">Membrane</keyword>
<feature type="transmembrane region" description="Helical" evidence="8">
    <location>
        <begin position="5"/>
        <end position="27"/>
    </location>
</feature>
<evidence type="ECO:0000256" key="1">
    <source>
        <dbReference type="ARBA" id="ARBA00004651"/>
    </source>
</evidence>
<evidence type="ECO:0000256" key="5">
    <source>
        <dbReference type="ARBA" id="ARBA00022692"/>
    </source>
</evidence>
<comment type="subcellular location">
    <subcellularLocation>
        <location evidence="1 8">Cell membrane</location>
        <topology evidence="1 8">Multi-pass membrane protein</topology>
    </subcellularLocation>
</comment>
<dbReference type="InterPro" id="IPR035906">
    <property type="entry name" value="MetI-like_sf"/>
</dbReference>
<keyword evidence="6 8" id="KW-1133">Transmembrane helix</keyword>
<keyword evidence="3 8" id="KW-0813">Transport</keyword>
<dbReference type="Pfam" id="PF00528">
    <property type="entry name" value="BPD_transp_1"/>
    <property type="match status" value="1"/>
</dbReference>
<sequence length="269" mass="30806">MKDKFLYIILSLFVFLIAFPLILAFIFSTQTPAEIFSYPPKLTIGSAFLENYKIAWQKYHLGKYLFNTIFVAFFVTTGKAIISFMAATAIVYFSIPFKRAIFLFILFTLMMPTEIMIISLFNIITKLKLVNSFGALILPFLASATGTFLFRQHFLQISRDLLDAVKIEGVNPLQFMFKILLPMSKNILAALLLIEFVYVWNQYLWPLVIIRDNSKQLIQIGLRMMTTGQDATNWGVVMAGAIISLLPALLIFFFLQKYFSQGLAFKSEK</sequence>
<evidence type="ECO:0000256" key="8">
    <source>
        <dbReference type="RuleBase" id="RU363032"/>
    </source>
</evidence>
<dbReference type="PROSITE" id="PS50928">
    <property type="entry name" value="ABC_TM1"/>
    <property type="match status" value="1"/>
</dbReference>
<accession>F8ABU7</accession>
<organism evidence="10 11">
    <name type="scientific">Thermodesulfatator indicus (strain DSM 15286 / JCM 11887 / CIR29812)</name>
    <dbReference type="NCBI Taxonomy" id="667014"/>
    <lineage>
        <taxon>Bacteria</taxon>
        <taxon>Pseudomonadati</taxon>
        <taxon>Thermodesulfobacteriota</taxon>
        <taxon>Thermodesulfobacteria</taxon>
        <taxon>Thermodesulfobacteriales</taxon>
        <taxon>Thermodesulfatatoraceae</taxon>
        <taxon>Thermodesulfatator</taxon>
    </lineage>
</organism>
<dbReference type="eggNOG" id="COG0395">
    <property type="taxonomic scope" value="Bacteria"/>
</dbReference>
<dbReference type="RefSeq" id="WP_013907302.1">
    <property type="nucleotide sequence ID" value="NC_015681.1"/>
</dbReference>
<evidence type="ECO:0000256" key="6">
    <source>
        <dbReference type="ARBA" id="ARBA00022989"/>
    </source>
</evidence>
<reference evidence="11" key="1">
    <citation type="submission" date="2011-04" db="EMBL/GenBank/DDBJ databases">
        <title>The complete genome of Thermodesulfatator indicus DSM 15286.</title>
        <authorList>
            <person name="Lucas S."/>
            <person name="Copeland A."/>
            <person name="Lapidus A."/>
            <person name="Bruce D."/>
            <person name="Goodwin L."/>
            <person name="Pitluck S."/>
            <person name="Peters L."/>
            <person name="Kyrpides N."/>
            <person name="Mavromatis K."/>
            <person name="Pagani I."/>
            <person name="Ivanova N."/>
            <person name="Saunders L."/>
            <person name="Detter J.C."/>
            <person name="Tapia R."/>
            <person name="Han C."/>
            <person name="Land M."/>
            <person name="Hauser L."/>
            <person name="Markowitz V."/>
            <person name="Cheng J.-F."/>
            <person name="Hugenholtz P."/>
            <person name="Woyke T."/>
            <person name="Wu D."/>
            <person name="Spring S."/>
            <person name="Schroeder M."/>
            <person name="Brambilla E."/>
            <person name="Klenk H.-P."/>
            <person name="Eisen J.A."/>
        </authorList>
    </citation>
    <scope>NUCLEOTIDE SEQUENCE [LARGE SCALE GENOMIC DNA]</scope>
    <source>
        <strain evidence="11">DSM 15286 / JCM 11887 / CIR29812</strain>
    </source>
</reference>
<proteinExistence type="inferred from homology"/>
<dbReference type="GO" id="GO:0055085">
    <property type="term" value="P:transmembrane transport"/>
    <property type="evidence" value="ECO:0007669"/>
    <property type="project" value="InterPro"/>
</dbReference>
<protein>
    <recommendedName>
        <fullName evidence="2">sn-glycerol-3-phosphate transport system permease protein UgpE</fullName>
    </recommendedName>
</protein>
<keyword evidence="5 8" id="KW-0812">Transmembrane</keyword>
<dbReference type="PaxDb" id="667014-Thein_0677"/>
<gene>
    <name evidence="10" type="ordered locus">Thein_0677</name>
</gene>
<evidence type="ECO:0000256" key="2">
    <source>
        <dbReference type="ARBA" id="ARBA00020515"/>
    </source>
</evidence>
<feature type="transmembrane region" description="Helical" evidence="8">
    <location>
        <begin position="186"/>
        <end position="205"/>
    </location>
</feature>